<evidence type="ECO:0000256" key="1">
    <source>
        <dbReference type="ARBA" id="ARBA00006738"/>
    </source>
</evidence>
<dbReference type="Proteomes" id="UP000316388">
    <property type="component" value="Unassembled WGS sequence"/>
</dbReference>
<dbReference type="PANTHER" id="PTHR34039:SF1">
    <property type="entry name" value="UPF0102 PROTEIN YRAN"/>
    <property type="match status" value="1"/>
</dbReference>
<name>A0A1A6DX10_9BURK</name>
<dbReference type="HAMAP" id="MF_00048">
    <property type="entry name" value="UPF0102"/>
    <property type="match status" value="1"/>
</dbReference>
<gene>
    <name evidence="4" type="ORF">A9O67_01050</name>
    <name evidence="5" type="ORF">Tfont_02493</name>
</gene>
<dbReference type="InterPro" id="IPR003509">
    <property type="entry name" value="UPF0102_YraN-like"/>
</dbReference>
<dbReference type="GO" id="GO:0003676">
    <property type="term" value="F:nucleic acid binding"/>
    <property type="evidence" value="ECO:0007669"/>
    <property type="project" value="InterPro"/>
</dbReference>
<evidence type="ECO:0000256" key="3">
    <source>
        <dbReference type="SAM" id="MobiDB-lite"/>
    </source>
</evidence>
<accession>A0A1A6DX10</accession>
<dbReference type="Pfam" id="PF02021">
    <property type="entry name" value="UPF0102"/>
    <property type="match status" value="1"/>
</dbReference>
<dbReference type="STRING" id="1101373.A9O67_01050"/>
<dbReference type="PANTHER" id="PTHR34039">
    <property type="entry name" value="UPF0102 PROTEIN YRAN"/>
    <property type="match status" value="1"/>
</dbReference>
<dbReference type="NCBIfam" id="TIGR00252">
    <property type="entry name" value="YraN family protein"/>
    <property type="match status" value="1"/>
</dbReference>
<evidence type="ECO:0000313" key="5">
    <source>
        <dbReference type="EMBL" id="TSE34877.1"/>
    </source>
</evidence>
<evidence type="ECO:0000313" key="6">
    <source>
        <dbReference type="Proteomes" id="UP000091969"/>
    </source>
</evidence>
<dbReference type="Proteomes" id="UP000091969">
    <property type="component" value="Unassembled WGS sequence"/>
</dbReference>
<dbReference type="SUPFAM" id="SSF52980">
    <property type="entry name" value="Restriction endonuclease-like"/>
    <property type="match status" value="1"/>
</dbReference>
<dbReference type="AlphaFoldDB" id="A0A1A6DX10"/>
<dbReference type="NCBIfam" id="NF009150">
    <property type="entry name" value="PRK12497.1-3"/>
    <property type="match status" value="1"/>
</dbReference>
<comment type="caution">
    <text evidence="4">The sequence shown here is derived from an EMBL/GenBank/DDBJ whole genome shotgun (WGS) entry which is preliminary data.</text>
</comment>
<organism evidence="4 6">
    <name type="scientific">Tepidimonas fonticaldi</name>
    <dbReference type="NCBI Taxonomy" id="1101373"/>
    <lineage>
        <taxon>Bacteria</taxon>
        <taxon>Pseudomonadati</taxon>
        <taxon>Pseudomonadota</taxon>
        <taxon>Betaproteobacteria</taxon>
        <taxon>Burkholderiales</taxon>
        <taxon>Tepidimonas</taxon>
    </lineage>
</organism>
<evidence type="ECO:0000313" key="7">
    <source>
        <dbReference type="Proteomes" id="UP000316388"/>
    </source>
</evidence>
<proteinExistence type="inferred from homology"/>
<dbReference type="EMBL" id="LZDH01000023">
    <property type="protein sequence ID" value="OBS31482.1"/>
    <property type="molecule type" value="Genomic_DNA"/>
</dbReference>
<reference evidence="5 7" key="2">
    <citation type="submission" date="2019-07" db="EMBL/GenBank/DDBJ databases">
        <title>Tepidimonas fonticaldi AT-A2 draft genome.</title>
        <authorList>
            <person name="Da Costa M.S."/>
            <person name="Froufe H.J.C."/>
            <person name="Egas C."/>
            <person name="Albuquerque L."/>
        </authorList>
    </citation>
    <scope>NUCLEOTIDE SEQUENCE [LARGE SCALE GENOMIC DNA]</scope>
    <source>
        <strain evidence="5 7">AT-A2</strain>
    </source>
</reference>
<comment type="similarity">
    <text evidence="1 2">Belongs to the UPF0102 family.</text>
</comment>
<dbReference type="EMBL" id="VJOO01000034">
    <property type="protein sequence ID" value="TSE34877.1"/>
    <property type="molecule type" value="Genomic_DNA"/>
</dbReference>
<dbReference type="Gene3D" id="3.40.1350.10">
    <property type="match status" value="1"/>
</dbReference>
<keyword evidence="6" id="KW-1185">Reference proteome</keyword>
<sequence length="142" mass="15356">MAMDDKASGPRDPRPGTKARGDAAEALALQYLQARGLRLVRRNVRSPGRGGGEVDLIMAESDGTLVFVEVRQRSRGEHGGAAASIGRTKQRRIVFAARHFLARLPQVPPCRFDAVVVDGELGATAPPRIEWLRGAFEAGAWD</sequence>
<dbReference type="InterPro" id="IPR011856">
    <property type="entry name" value="tRNA_endonuc-like_dom_sf"/>
</dbReference>
<evidence type="ECO:0000256" key="2">
    <source>
        <dbReference type="HAMAP-Rule" id="MF_00048"/>
    </source>
</evidence>
<dbReference type="InterPro" id="IPR011335">
    <property type="entry name" value="Restrct_endonuc-II-like"/>
</dbReference>
<protein>
    <recommendedName>
        <fullName evidence="2">UPF0102 protein A9O67_01050</fullName>
    </recommendedName>
</protein>
<dbReference type="OrthoDB" id="9794876at2"/>
<feature type="region of interest" description="Disordered" evidence="3">
    <location>
        <begin position="1"/>
        <end position="20"/>
    </location>
</feature>
<reference evidence="4 6" key="1">
    <citation type="submission" date="2016-06" db="EMBL/GenBank/DDBJ databases">
        <title>Genome sequence of Tepidimonas fonticaldi PL17.</title>
        <authorList>
            <person name="Pinnaka A.K."/>
        </authorList>
    </citation>
    <scope>NUCLEOTIDE SEQUENCE [LARGE SCALE GENOMIC DNA]</scope>
    <source>
        <strain evidence="4 6">PL17</strain>
    </source>
</reference>
<evidence type="ECO:0000313" key="4">
    <source>
        <dbReference type="EMBL" id="OBS31482.1"/>
    </source>
</evidence>